<dbReference type="FunFam" id="3.30.470.20:FF:000001">
    <property type="entry name" value="Carbamoyl-phosphate synthase large chain"/>
    <property type="match status" value="1"/>
</dbReference>
<dbReference type="InterPro" id="IPR036914">
    <property type="entry name" value="MGS-like_dom_sf"/>
</dbReference>
<dbReference type="NCBIfam" id="NF003671">
    <property type="entry name" value="PRK05294.1"/>
    <property type="match status" value="1"/>
</dbReference>
<dbReference type="InterPro" id="IPR013815">
    <property type="entry name" value="ATP_grasp_subdomain_1"/>
</dbReference>
<feature type="domain" description="MGS-like" evidence="23">
    <location>
        <begin position="923"/>
        <end position="1030"/>
    </location>
</feature>
<dbReference type="InterPro" id="IPR005483">
    <property type="entry name" value="CPSase_dom"/>
</dbReference>
<dbReference type="SUPFAM" id="SSF52335">
    <property type="entry name" value="Methylglyoxal synthase-like"/>
    <property type="match status" value="1"/>
</dbReference>
<evidence type="ECO:0000256" key="13">
    <source>
        <dbReference type="ARBA" id="ARBA00022975"/>
    </source>
</evidence>
<dbReference type="EC" id="6.3.5.5" evidence="4"/>
<evidence type="ECO:0000256" key="5">
    <source>
        <dbReference type="ARBA" id="ARBA00022571"/>
    </source>
</evidence>
<evidence type="ECO:0000256" key="14">
    <source>
        <dbReference type="ARBA" id="ARBA00023211"/>
    </source>
</evidence>
<keyword evidence="8" id="KW-0479">Metal-binding</keyword>
<dbReference type="PROSITE" id="PS51855">
    <property type="entry name" value="MGS"/>
    <property type="match status" value="1"/>
</dbReference>
<name>A0A2M7BST2_9BACT</name>
<dbReference type="GO" id="GO:0006221">
    <property type="term" value="P:pyrimidine nucleotide biosynthetic process"/>
    <property type="evidence" value="ECO:0007669"/>
    <property type="project" value="UniProtKB-KW"/>
</dbReference>
<keyword evidence="10 21" id="KW-0547">Nucleotide-binding</keyword>
<protein>
    <recommendedName>
        <fullName evidence="20">Carbamoyl phosphate synthase arginine-specific large chain</fullName>
        <ecNumber evidence="15">6.3.4.16</ecNumber>
        <ecNumber evidence="4">6.3.5.5</ecNumber>
    </recommendedName>
    <alternativeName>
        <fullName evidence="19">Carbamoyl phosphate synthase pyrimidine-specific large chain</fullName>
    </alternativeName>
</protein>
<dbReference type="InterPro" id="IPR005480">
    <property type="entry name" value="CPSase_lsu_oligo"/>
</dbReference>
<evidence type="ECO:0000256" key="8">
    <source>
        <dbReference type="ARBA" id="ARBA00022723"/>
    </source>
</evidence>
<dbReference type="EC" id="6.3.4.16" evidence="15"/>
<dbReference type="EMBL" id="PEVA01000092">
    <property type="protein sequence ID" value="PIV08544.1"/>
    <property type="molecule type" value="Genomic_DNA"/>
</dbReference>
<dbReference type="NCBIfam" id="NF009455">
    <property type="entry name" value="PRK12815.1"/>
    <property type="match status" value="1"/>
</dbReference>
<dbReference type="FunFam" id="3.40.50.20:FF:000002">
    <property type="entry name" value="Carbamoyl-phosphate synthase large chain"/>
    <property type="match status" value="1"/>
</dbReference>
<dbReference type="Gene3D" id="3.30.470.20">
    <property type="entry name" value="ATP-grasp fold, B domain"/>
    <property type="match status" value="2"/>
</dbReference>
<dbReference type="FunFam" id="3.30.1490.20:FF:000001">
    <property type="entry name" value="Carbamoyl-phosphate synthase large chain"/>
    <property type="match status" value="1"/>
</dbReference>
<dbReference type="Proteomes" id="UP000230119">
    <property type="component" value="Unassembled WGS sequence"/>
</dbReference>
<keyword evidence="13" id="KW-0665">Pyrimidine biosynthesis</keyword>
<keyword evidence="5" id="KW-0055">Arginine biosynthesis</keyword>
<dbReference type="InterPro" id="IPR006275">
    <property type="entry name" value="CPSase_lsu"/>
</dbReference>
<comment type="cofactor">
    <cofactor evidence="1">
        <name>Mn(2+)</name>
        <dbReference type="ChEBI" id="CHEBI:29035"/>
    </cofactor>
</comment>
<evidence type="ECO:0000259" key="23">
    <source>
        <dbReference type="PROSITE" id="PS51855"/>
    </source>
</evidence>
<dbReference type="PRINTS" id="PR00098">
    <property type="entry name" value="CPSASE"/>
</dbReference>
<dbReference type="InterPro" id="IPR005479">
    <property type="entry name" value="CPAse_ATP-bd"/>
</dbReference>
<dbReference type="Gene3D" id="1.10.1030.10">
    <property type="entry name" value="Carbamoyl-phosphate synthetase, large subunit oligomerisation domain"/>
    <property type="match status" value="1"/>
</dbReference>
<dbReference type="SUPFAM" id="SSF48108">
    <property type="entry name" value="Carbamoyl phosphate synthetase, large subunit connection domain"/>
    <property type="match status" value="1"/>
</dbReference>
<evidence type="ECO:0000256" key="6">
    <source>
        <dbReference type="ARBA" id="ARBA00022598"/>
    </source>
</evidence>
<evidence type="ECO:0000256" key="4">
    <source>
        <dbReference type="ARBA" id="ARBA00012738"/>
    </source>
</evidence>
<comment type="pathway">
    <text evidence="2">Amino-acid biosynthesis; L-arginine biosynthesis; carbamoyl phosphate from bicarbonate: step 1/1.</text>
</comment>
<dbReference type="PANTHER" id="PTHR11405:SF53">
    <property type="entry name" value="CARBAMOYL-PHOSPHATE SYNTHASE [AMMONIA], MITOCHONDRIAL"/>
    <property type="match status" value="1"/>
</dbReference>
<dbReference type="Pfam" id="PF25596">
    <property type="entry name" value="CPSase_L_D1"/>
    <property type="match status" value="2"/>
</dbReference>
<dbReference type="FunFam" id="3.40.50.20:FF:000001">
    <property type="entry name" value="Carbamoyl-phosphate synthase large chain"/>
    <property type="match status" value="1"/>
</dbReference>
<organism evidence="24 25">
    <name type="scientific">Candidatus Roizmanbacteria bacterium CG03_land_8_20_14_0_80_39_12</name>
    <dbReference type="NCBI Taxonomy" id="1974847"/>
    <lineage>
        <taxon>Bacteria</taxon>
        <taxon>Candidatus Roizmaniibacteriota</taxon>
    </lineage>
</organism>
<dbReference type="InterPro" id="IPR016185">
    <property type="entry name" value="PreATP-grasp_dom_sf"/>
</dbReference>
<dbReference type="GO" id="GO:0006526">
    <property type="term" value="P:L-arginine biosynthetic process"/>
    <property type="evidence" value="ECO:0007669"/>
    <property type="project" value="UniProtKB-KW"/>
</dbReference>
<dbReference type="AlphaFoldDB" id="A0A2M7BST2"/>
<dbReference type="PANTHER" id="PTHR11405">
    <property type="entry name" value="CARBAMOYLTRANSFERASE FAMILY MEMBER"/>
    <property type="match status" value="1"/>
</dbReference>
<proteinExistence type="inferred from homology"/>
<evidence type="ECO:0000256" key="1">
    <source>
        <dbReference type="ARBA" id="ARBA00001936"/>
    </source>
</evidence>
<dbReference type="FunFam" id="1.10.1030.10:FF:000002">
    <property type="entry name" value="Carbamoyl-phosphate synthase large chain"/>
    <property type="match status" value="1"/>
</dbReference>
<comment type="catalytic activity">
    <reaction evidence="17">
        <text>hydrogencarbonate + L-glutamine + 2 ATP + H2O = carbamoyl phosphate + L-glutamate + 2 ADP + phosphate + 2 H(+)</text>
        <dbReference type="Rhea" id="RHEA:18633"/>
        <dbReference type="ChEBI" id="CHEBI:15377"/>
        <dbReference type="ChEBI" id="CHEBI:15378"/>
        <dbReference type="ChEBI" id="CHEBI:17544"/>
        <dbReference type="ChEBI" id="CHEBI:29985"/>
        <dbReference type="ChEBI" id="CHEBI:30616"/>
        <dbReference type="ChEBI" id="CHEBI:43474"/>
        <dbReference type="ChEBI" id="CHEBI:58228"/>
        <dbReference type="ChEBI" id="CHEBI:58359"/>
        <dbReference type="ChEBI" id="CHEBI:456216"/>
        <dbReference type="EC" id="6.3.5.5"/>
    </reaction>
</comment>
<feature type="domain" description="ATP-grasp" evidence="22">
    <location>
        <begin position="130"/>
        <end position="326"/>
    </location>
</feature>
<gene>
    <name evidence="24" type="ORF">COS52_02115</name>
</gene>
<keyword evidence="11 21" id="KW-0067">ATP-binding</keyword>
<keyword evidence="7" id="KW-0028">Amino-acid biosynthesis</keyword>
<feature type="non-terminal residue" evidence="24">
    <location>
        <position position="1030"/>
    </location>
</feature>
<dbReference type="Pfam" id="PF02142">
    <property type="entry name" value="MGS"/>
    <property type="match status" value="1"/>
</dbReference>
<evidence type="ECO:0000256" key="21">
    <source>
        <dbReference type="PROSITE-ProRule" id="PRU00409"/>
    </source>
</evidence>
<keyword evidence="12" id="KW-0460">Magnesium</keyword>
<evidence type="ECO:0000256" key="16">
    <source>
        <dbReference type="ARBA" id="ARBA00047359"/>
    </source>
</evidence>
<dbReference type="GO" id="GO:0006541">
    <property type="term" value="P:glutamine metabolic process"/>
    <property type="evidence" value="ECO:0007669"/>
    <property type="project" value="TreeGrafter"/>
</dbReference>
<evidence type="ECO:0000313" key="24">
    <source>
        <dbReference type="EMBL" id="PIV08544.1"/>
    </source>
</evidence>
<dbReference type="InterPro" id="IPR058047">
    <property type="entry name" value="CPSase_preATP-grasp"/>
</dbReference>
<dbReference type="GO" id="GO:0005737">
    <property type="term" value="C:cytoplasm"/>
    <property type="evidence" value="ECO:0007669"/>
    <property type="project" value="TreeGrafter"/>
</dbReference>
<evidence type="ECO:0000259" key="22">
    <source>
        <dbReference type="PROSITE" id="PS50975"/>
    </source>
</evidence>
<evidence type="ECO:0000256" key="15">
    <source>
        <dbReference type="ARBA" id="ARBA00044063"/>
    </source>
</evidence>
<dbReference type="PROSITE" id="PS00867">
    <property type="entry name" value="CPSASE_2"/>
    <property type="match status" value="2"/>
</dbReference>
<evidence type="ECO:0000313" key="25">
    <source>
        <dbReference type="Proteomes" id="UP000230119"/>
    </source>
</evidence>
<evidence type="ECO:0000256" key="18">
    <source>
        <dbReference type="ARBA" id="ARBA00060037"/>
    </source>
</evidence>
<dbReference type="Gene3D" id="3.40.50.1380">
    <property type="entry name" value="Methylglyoxal synthase-like domain"/>
    <property type="match status" value="1"/>
</dbReference>
<keyword evidence="6" id="KW-0436">Ligase</keyword>
<comment type="function">
    <text evidence="18">Small subunit of the glutamine-dependent carbamoyl phosphate synthetase (CPSase). CPSase catalyzes the formation of carbamoyl phosphate from the ammonia moiety of glutamine, carbonate, and phosphate donated by ATP, constituting the first step of the biosynthetic pathway leading to pyrimidine nucleotides. The large subunit (synthetase) binds the substrates ammonia (free or transferred from glutamine from the small subunit), hydrogencarbonate and ATP and carries out an ATP-coupled ligase reaction, activating hydrogencarbonate by forming carboxy phosphate which reacts with ammonia to form carbamoyl phosphate.</text>
</comment>
<dbReference type="GO" id="GO:0004087">
    <property type="term" value="F:carbamoyl-phosphate synthase (ammonia) activity"/>
    <property type="evidence" value="ECO:0007669"/>
    <property type="project" value="UniProtKB-EC"/>
</dbReference>
<evidence type="ECO:0000256" key="2">
    <source>
        <dbReference type="ARBA" id="ARBA00005077"/>
    </source>
</evidence>
<evidence type="ECO:0000256" key="19">
    <source>
        <dbReference type="ARBA" id="ARBA00069524"/>
    </source>
</evidence>
<evidence type="ECO:0000256" key="9">
    <source>
        <dbReference type="ARBA" id="ARBA00022737"/>
    </source>
</evidence>
<dbReference type="SUPFAM" id="SSF56059">
    <property type="entry name" value="Glutathione synthetase ATP-binding domain-like"/>
    <property type="match status" value="2"/>
</dbReference>
<keyword evidence="14" id="KW-0464">Manganese</keyword>
<comment type="catalytic activity">
    <reaction evidence="16">
        <text>hydrogencarbonate + NH4(+) + 2 ATP = carbamoyl phosphate + 2 ADP + phosphate + 2 H(+)</text>
        <dbReference type="Rhea" id="RHEA:18029"/>
        <dbReference type="ChEBI" id="CHEBI:15378"/>
        <dbReference type="ChEBI" id="CHEBI:17544"/>
        <dbReference type="ChEBI" id="CHEBI:28938"/>
        <dbReference type="ChEBI" id="CHEBI:30616"/>
        <dbReference type="ChEBI" id="CHEBI:43474"/>
        <dbReference type="ChEBI" id="CHEBI:58228"/>
        <dbReference type="ChEBI" id="CHEBI:456216"/>
        <dbReference type="EC" id="6.3.4.16"/>
    </reaction>
</comment>
<dbReference type="Pfam" id="PF02787">
    <property type="entry name" value="CPSase_L_D3"/>
    <property type="match status" value="1"/>
</dbReference>
<dbReference type="NCBIfam" id="TIGR01369">
    <property type="entry name" value="CPSaseII_lrg"/>
    <property type="match status" value="1"/>
</dbReference>
<dbReference type="FunFam" id="3.30.470.20:FF:000026">
    <property type="entry name" value="Carbamoyl-phosphate synthase large chain"/>
    <property type="match status" value="1"/>
</dbReference>
<dbReference type="PROSITE" id="PS50975">
    <property type="entry name" value="ATP_GRASP"/>
    <property type="match status" value="2"/>
</dbReference>
<dbReference type="InterPro" id="IPR036897">
    <property type="entry name" value="CarbamoylP_synth_lsu_oligo_sf"/>
</dbReference>
<evidence type="ECO:0000256" key="20">
    <source>
        <dbReference type="ARBA" id="ARBA00074189"/>
    </source>
</evidence>
<evidence type="ECO:0000256" key="17">
    <source>
        <dbReference type="ARBA" id="ARBA00048816"/>
    </source>
</evidence>
<reference evidence="25" key="1">
    <citation type="submission" date="2017-09" db="EMBL/GenBank/DDBJ databases">
        <title>Depth-based differentiation of microbial function through sediment-hosted aquifers and enrichment of novel symbionts in the deep terrestrial subsurface.</title>
        <authorList>
            <person name="Probst A.J."/>
            <person name="Ladd B."/>
            <person name="Jarett J.K."/>
            <person name="Geller-Mcgrath D.E."/>
            <person name="Sieber C.M.K."/>
            <person name="Emerson J.B."/>
            <person name="Anantharaman K."/>
            <person name="Thomas B.C."/>
            <person name="Malmstrom R."/>
            <person name="Stieglmeier M."/>
            <person name="Klingl A."/>
            <person name="Woyke T."/>
            <person name="Ryan C.M."/>
            <person name="Banfield J.F."/>
        </authorList>
    </citation>
    <scope>NUCLEOTIDE SEQUENCE [LARGE SCALE GENOMIC DNA]</scope>
</reference>
<dbReference type="SMART" id="SM00851">
    <property type="entry name" value="MGS"/>
    <property type="match status" value="1"/>
</dbReference>
<dbReference type="InterPro" id="IPR011607">
    <property type="entry name" value="MGS-like_dom"/>
</dbReference>
<dbReference type="Gene3D" id="3.40.50.20">
    <property type="match status" value="2"/>
</dbReference>
<dbReference type="GO" id="GO:0004088">
    <property type="term" value="F:carbamoyl-phosphate synthase (glutamine-hydrolyzing) activity"/>
    <property type="evidence" value="ECO:0007669"/>
    <property type="project" value="UniProtKB-EC"/>
</dbReference>
<evidence type="ECO:0000256" key="10">
    <source>
        <dbReference type="ARBA" id="ARBA00022741"/>
    </source>
</evidence>
<comment type="caution">
    <text evidence="24">The sequence shown here is derived from an EMBL/GenBank/DDBJ whole genome shotgun (WGS) entry which is preliminary data.</text>
</comment>
<evidence type="ECO:0000256" key="3">
    <source>
        <dbReference type="ARBA" id="ARBA00009799"/>
    </source>
</evidence>
<dbReference type="PROSITE" id="PS00866">
    <property type="entry name" value="CPSASE_1"/>
    <property type="match status" value="1"/>
</dbReference>
<evidence type="ECO:0000256" key="7">
    <source>
        <dbReference type="ARBA" id="ARBA00022605"/>
    </source>
</evidence>
<evidence type="ECO:0000256" key="11">
    <source>
        <dbReference type="ARBA" id="ARBA00022840"/>
    </source>
</evidence>
<dbReference type="InterPro" id="IPR011761">
    <property type="entry name" value="ATP-grasp"/>
</dbReference>
<feature type="domain" description="ATP-grasp" evidence="22">
    <location>
        <begin position="671"/>
        <end position="862"/>
    </location>
</feature>
<dbReference type="GO" id="GO:0046872">
    <property type="term" value="F:metal ion binding"/>
    <property type="evidence" value="ECO:0007669"/>
    <property type="project" value="UniProtKB-KW"/>
</dbReference>
<dbReference type="Gene3D" id="3.30.1490.20">
    <property type="entry name" value="ATP-grasp fold, A domain"/>
    <property type="match status" value="1"/>
</dbReference>
<dbReference type="SUPFAM" id="SSF52440">
    <property type="entry name" value="PreATP-grasp domain"/>
    <property type="match status" value="2"/>
</dbReference>
<sequence>MKKYKKILILGSGALKIGQAGEFDYSGSQAIKAFKEEGIKTVLINPNIATIQTSSELADQVYFLPVTVDFVTEVIKKEKPDGLVLSFGGQTALNCGMELYRKRILQKYHVSVLGTAVSAIILTEDREKFANHLHSIGVATPMSFAVSTVEEGLRKAQEIGFPVMVRAGFSLGGQKSGVVYDTKQFHELAGEALAFSPQILVEKYLHHYKEIEYEVVRDQYDNCVTICNMENMDPLGIHTGESIVVAPSQTLTNYEYHELRRLSIEIVRSLNIVGECNVQFALNPHPKGKTFEYYVIEVNARLSRSSALASKATGYPLAYVGAKLILGYGLQEIQNQVTKTTQSFFEPALDYIVVKIPRWDMDKFKGTTEKIGSAMKSVGEIMAIGRSFEEAIQKGIRMLDIGATGVTDILRIPEEADVLPNIKQANSKRIFFLIKALQKGIPIDKLYKLSGIDPWFLERLKVIIEAENKLIKKKVLDSGNMMILKRLGFSDKRLGEIMGRKELEIRDIRKKLHITPSIFQIDTLAGEVPAKTNYLYMTYYGSHNDVIPLGRKGIMVFGSGPYRIGSSVEFDWTCVNSSLALRKYGKQAIIINCNPETVSTDYDMSDRLYFEELSFERVADIYEFEQSEAVMLSVGGQTPNNIAQKIHAYNIPILGTKAEDIDRAEDRKKFSQLLDSLDIKQPAWNSFTDMDVACKFALTVGYPVLIRPSYVLSGAAMNLCYNQHELKHFIKKAADINKKHPVTISKFITNAREIEFDGVAEKGVVKVYAIANHIEHAGVHSGDATIVYPAERVRYHSGALMIEIASKLTASLKITGPFNIQFMVKDNTVYVIEMNLRSSRTFPFISKVTGVNFAEVLVDSYFGKAKSYDITYPPYVAVKAPQFSFSRMESADPVLRVEMSSTGEVACLGETAEEAYLKSFISTGFSIKDKSALITVGGEENKLRFAESVWRMKNLGFTLYATHNTHHFLKSQGVRTRLVSKVYENRKPNVVDIIKDHKVSLVINISDGYNNDHLFSKHESDGYLIRRATI</sequence>
<dbReference type="GO" id="GO:0005524">
    <property type="term" value="F:ATP binding"/>
    <property type="evidence" value="ECO:0007669"/>
    <property type="project" value="UniProtKB-UniRule"/>
</dbReference>
<evidence type="ECO:0000256" key="12">
    <source>
        <dbReference type="ARBA" id="ARBA00022842"/>
    </source>
</evidence>
<keyword evidence="9" id="KW-0677">Repeat</keyword>
<dbReference type="SMART" id="SM01096">
    <property type="entry name" value="CPSase_L_D3"/>
    <property type="match status" value="1"/>
</dbReference>
<comment type="similarity">
    <text evidence="3">Belongs to the CarB family.</text>
</comment>
<dbReference type="Pfam" id="PF02786">
    <property type="entry name" value="CPSase_L_D2"/>
    <property type="match status" value="2"/>
</dbReference>
<accession>A0A2M7BST2</accession>